<dbReference type="AlphaFoldDB" id="Q7VMP9"/>
<keyword evidence="1" id="KW-1133">Transmembrane helix</keyword>
<gene>
    <name evidence="2" type="ordered locus">HD_0924</name>
</gene>
<sequence>MFNRVERLFIFLPQRPRKLLLIALMVAGLPFFLVAFLLFRAWLYRDVSLDERGEIFYPTNQTQQVIEELQSINRNLTNLKGNNTFGVGSRVAFVAGRGQSEKNIFSENDDNELWEVDSADNDTWETDYSLNRGDLGNPYYYDDSEAGKANNVWGE</sequence>
<evidence type="ECO:0000313" key="2">
    <source>
        <dbReference type="EMBL" id="AAP95807.1"/>
    </source>
</evidence>
<dbReference type="EMBL" id="AE017143">
    <property type="protein sequence ID" value="AAP95807.1"/>
    <property type="molecule type" value="Genomic_DNA"/>
</dbReference>
<name>Q7VMP9_HAEDU</name>
<keyword evidence="1" id="KW-0812">Transmembrane</keyword>
<protein>
    <submittedName>
        <fullName evidence="2">Uncharacterized protein</fullName>
    </submittedName>
</protein>
<dbReference type="HOGENOM" id="CLU_1693030_0_0_6"/>
<keyword evidence="1" id="KW-0472">Membrane</keyword>
<dbReference type="Proteomes" id="UP000001022">
    <property type="component" value="Chromosome"/>
</dbReference>
<keyword evidence="3" id="KW-1185">Reference proteome</keyword>
<feature type="transmembrane region" description="Helical" evidence="1">
    <location>
        <begin position="20"/>
        <end position="43"/>
    </location>
</feature>
<accession>Q7VMP9</accession>
<dbReference type="STRING" id="233412.HD_0924"/>
<organism evidence="2 3">
    <name type="scientific">Haemophilus ducreyi (strain 35000HP / ATCC 700724)</name>
    <dbReference type="NCBI Taxonomy" id="233412"/>
    <lineage>
        <taxon>Bacteria</taxon>
        <taxon>Pseudomonadati</taxon>
        <taxon>Pseudomonadota</taxon>
        <taxon>Gammaproteobacteria</taxon>
        <taxon>Pasteurellales</taxon>
        <taxon>Pasteurellaceae</taxon>
        <taxon>Haemophilus</taxon>
    </lineage>
</organism>
<dbReference type="KEGG" id="hdu:HD_0924"/>
<evidence type="ECO:0000256" key="1">
    <source>
        <dbReference type="SAM" id="Phobius"/>
    </source>
</evidence>
<proteinExistence type="predicted"/>
<reference evidence="3" key="1">
    <citation type="submission" date="2003-06" db="EMBL/GenBank/DDBJ databases">
        <title>The complete genome sequence of Haemophilus ducreyi.</title>
        <authorList>
            <person name="Munson R.S. Jr."/>
            <person name="Ray W.C."/>
            <person name="Mahairas G."/>
            <person name="Sabo P."/>
            <person name="Mungur R."/>
            <person name="Johnson L."/>
            <person name="Nguyen D."/>
            <person name="Wang J."/>
            <person name="Forst C."/>
            <person name="Hood L."/>
        </authorList>
    </citation>
    <scope>NUCLEOTIDE SEQUENCE [LARGE SCALE GENOMIC DNA]</scope>
    <source>
        <strain evidence="3">35000HP / ATCC 700724</strain>
    </source>
</reference>
<evidence type="ECO:0000313" key="3">
    <source>
        <dbReference type="Proteomes" id="UP000001022"/>
    </source>
</evidence>